<evidence type="ECO:0000256" key="8">
    <source>
        <dbReference type="ARBA" id="ARBA00023180"/>
    </source>
</evidence>
<dbReference type="OrthoDB" id="5984008at2759"/>
<organism evidence="12 13">
    <name type="scientific">Pocillopora damicornis</name>
    <name type="common">Cauliflower coral</name>
    <name type="synonym">Millepora damicornis</name>
    <dbReference type="NCBI Taxonomy" id="46731"/>
    <lineage>
        <taxon>Eukaryota</taxon>
        <taxon>Metazoa</taxon>
        <taxon>Cnidaria</taxon>
        <taxon>Anthozoa</taxon>
        <taxon>Hexacorallia</taxon>
        <taxon>Scleractinia</taxon>
        <taxon>Astrocoeniina</taxon>
        <taxon>Pocilloporidae</taxon>
        <taxon>Pocillopora</taxon>
    </lineage>
</organism>
<dbReference type="InterPro" id="IPR028082">
    <property type="entry name" value="Peripla_BP_I"/>
</dbReference>
<dbReference type="InterPro" id="IPR050726">
    <property type="entry name" value="mGluR"/>
</dbReference>
<evidence type="ECO:0000313" key="13">
    <source>
        <dbReference type="Proteomes" id="UP000275408"/>
    </source>
</evidence>
<protein>
    <recommendedName>
        <fullName evidence="11">G-protein coupled receptors family 3 profile domain-containing protein</fullName>
    </recommendedName>
</protein>
<dbReference type="Pfam" id="PF07562">
    <property type="entry name" value="NCD3G"/>
    <property type="match status" value="1"/>
</dbReference>
<keyword evidence="5" id="KW-0297">G-protein coupled receptor</keyword>
<keyword evidence="7" id="KW-0675">Receptor</keyword>
<proteinExistence type="predicted"/>
<dbReference type="GO" id="GO:0004930">
    <property type="term" value="F:G protein-coupled receptor activity"/>
    <property type="evidence" value="ECO:0007669"/>
    <property type="project" value="UniProtKB-KW"/>
</dbReference>
<evidence type="ECO:0000256" key="2">
    <source>
        <dbReference type="ARBA" id="ARBA00022475"/>
    </source>
</evidence>
<keyword evidence="3 10" id="KW-0812">Transmembrane</keyword>
<evidence type="ECO:0000256" key="5">
    <source>
        <dbReference type="ARBA" id="ARBA00023040"/>
    </source>
</evidence>
<evidence type="ECO:0000256" key="1">
    <source>
        <dbReference type="ARBA" id="ARBA00004651"/>
    </source>
</evidence>
<dbReference type="Pfam" id="PF00003">
    <property type="entry name" value="7tm_3"/>
    <property type="match status" value="1"/>
</dbReference>
<evidence type="ECO:0000256" key="3">
    <source>
        <dbReference type="ARBA" id="ARBA00022692"/>
    </source>
</evidence>
<evidence type="ECO:0000313" key="12">
    <source>
        <dbReference type="EMBL" id="RMX48859.1"/>
    </source>
</evidence>
<keyword evidence="4 10" id="KW-1133">Transmembrane helix</keyword>
<dbReference type="AlphaFoldDB" id="A0A3M6U5M8"/>
<keyword evidence="9" id="KW-0807">Transducer</keyword>
<feature type="transmembrane region" description="Helical" evidence="10">
    <location>
        <begin position="748"/>
        <end position="769"/>
    </location>
</feature>
<dbReference type="PANTHER" id="PTHR24060">
    <property type="entry name" value="METABOTROPIC GLUTAMATE RECEPTOR"/>
    <property type="match status" value="1"/>
</dbReference>
<evidence type="ECO:0000256" key="7">
    <source>
        <dbReference type="ARBA" id="ARBA00023170"/>
    </source>
</evidence>
<keyword evidence="8" id="KW-0325">Glycoprotein</keyword>
<evidence type="ECO:0000256" key="10">
    <source>
        <dbReference type="SAM" id="Phobius"/>
    </source>
</evidence>
<reference evidence="12 13" key="1">
    <citation type="journal article" date="2018" name="Sci. Rep.">
        <title>Comparative analysis of the Pocillopora damicornis genome highlights role of immune system in coral evolution.</title>
        <authorList>
            <person name="Cunning R."/>
            <person name="Bay R.A."/>
            <person name="Gillette P."/>
            <person name="Baker A.C."/>
            <person name="Traylor-Knowles N."/>
        </authorList>
    </citation>
    <scope>NUCLEOTIDE SEQUENCE [LARGE SCALE GENOMIC DNA]</scope>
    <source>
        <strain evidence="12">RSMAS</strain>
        <tissue evidence="12">Whole animal</tissue>
    </source>
</reference>
<evidence type="ECO:0000256" key="4">
    <source>
        <dbReference type="ARBA" id="ARBA00022989"/>
    </source>
</evidence>
<comment type="caution">
    <text evidence="12">The sequence shown here is derived from an EMBL/GenBank/DDBJ whole genome shotgun (WGS) entry which is preliminary data.</text>
</comment>
<feature type="transmembrane region" description="Helical" evidence="10">
    <location>
        <begin position="681"/>
        <end position="697"/>
    </location>
</feature>
<dbReference type="STRING" id="46731.A0A3M6U5M8"/>
<dbReference type="CDD" id="cd06362">
    <property type="entry name" value="PBP1_mGluR"/>
    <property type="match status" value="1"/>
</dbReference>
<dbReference type="PROSITE" id="PS50259">
    <property type="entry name" value="G_PROTEIN_RECEP_F3_4"/>
    <property type="match status" value="1"/>
</dbReference>
<dbReference type="InterPro" id="IPR038550">
    <property type="entry name" value="GPCR_3_9-Cys_sf"/>
</dbReference>
<dbReference type="InterPro" id="IPR000337">
    <property type="entry name" value="GPCR_3"/>
</dbReference>
<dbReference type="Pfam" id="PF01094">
    <property type="entry name" value="ANF_receptor"/>
    <property type="match status" value="1"/>
</dbReference>
<evidence type="ECO:0000259" key="11">
    <source>
        <dbReference type="PROSITE" id="PS50259"/>
    </source>
</evidence>
<feature type="transmembrane region" description="Helical" evidence="10">
    <location>
        <begin position="555"/>
        <end position="573"/>
    </location>
</feature>
<dbReference type="Gene3D" id="3.40.50.2300">
    <property type="match status" value="2"/>
</dbReference>
<feature type="transmembrane region" description="Helical" evidence="10">
    <location>
        <begin position="518"/>
        <end position="543"/>
    </location>
</feature>
<dbReference type="InterPro" id="IPR011500">
    <property type="entry name" value="GPCR_3_9-Cys_dom"/>
</dbReference>
<name>A0A3M6U5M8_POCDA</name>
<comment type="subcellular location">
    <subcellularLocation>
        <location evidence="1">Cell membrane</location>
        <topology evidence="1">Multi-pass membrane protein</topology>
    </subcellularLocation>
</comment>
<dbReference type="InterPro" id="IPR017978">
    <property type="entry name" value="GPCR_3_C"/>
</dbReference>
<dbReference type="GO" id="GO:0005886">
    <property type="term" value="C:plasma membrane"/>
    <property type="evidence" value="ECO:0007669"/>
    <property type="project" value="UniProtKB-SubCell"/>
</dbReference>
<dbReference type="EMBL" id="RCHS01002224">
    <property type="protein sequence ID" value="RMX48859.1"/>
    <property type="molecule type" value="Genomic_DNA"/>
</dbReference>
<gene>
    <name evidence="12" type="ORF">pdam_00012987</name>
</gene>
<dbReference type="Gene3D" id="2.10.50.30">
    <property type="entry name" value="GPCR, family 3, nine cysteines domain"/>
    <property type="match status" value="1"/>
</dbReference>
<dbReference type="PRINTS" id="PR01176">
    <property type="entry name" value="GABABRECEPTR"/>
</dbReference>
<evidence type="ECO:0000256" key="9">
    <source>
        <dbReference type="ARBA" id="ARBA00023224"/>
    </source>
</evidence>
<feature type="domain" description="G-protein coupled receptors family 3 profile" evidence="11">
    <location>
        <begin position="518"/>
        <end position="781"/>
    </location>
</feature>
<accession>A0A3M6U5M8</accession>
<dbReference type="PRINTS" id="PR00248">
    <property type="entry name" value="GPCRMGR"/>
</dbReference>
<dbReference type="Proteomes" id="UP000275408">
    <property type="component" value="Unassembled WGS sequence"/>
</dbReference>
<evidence type="ECO:0000256" key="6">
    <source>
        <dbReference type="ARBA" id="ARBA00023136"/>
    </source>
</evidence>
<feature type="transmembrane region" description="Helical" evidence="10">
    <location>
        <begin position="709"/>
        <end position="728"/>
    </location>
</feature>
<feature type="transmembrane region" description="Helical" evidence="10">
    <location>
        <begin position="629"/>
        <end position="650"/>
    </location>
</feature>
<keyword evidence="13" id="KW-1185">Reference proteome</keyword>
<keyword evidence="2" id="KW-1003">Cell membrane</keyword>
<keyword evidence="6 10" id="KW-0472">Membrane</keyword>
<dbReference type="InterPro" id="IPR001828">
    <property type="entry name" value="ANF_lig-bd_rcpt"/>
</dbReference>
<sequence length="891" mass="99874">MNLTDRAFKAGDLILGGLFPVHSYCSNCCKGQCGDLRSLDALYFAEAMMYAIDETNRNSSILQGISLGFEIFDYCSKDVIALEKASNFLPSCWKKPSSPVVGVVGPYSSSVGLQVSNLLGLFKVPHVSYGATSPLLSDKSRFKYFIRTVPSDAVRAQALVDLLLKNETKYVSVLYSDDEFGREGKKYFTQAAKERGICVGITRALPQGHTVLTFDDIVMDISQKINAQVIVLFCSKSDISLLFTSVKKFGKERFFRWLVGGDYAEMSVYLNGNEDVAKNIVLCSPRNEKSTRFMEWRNRSNVSHSPWFSEIELKYETSKYRPENEGKTISADLYIQSVINSVYAFAHALDKMCKTFCANNSNTATCLKEKSLNQTLLLDYILNVNYTTLNGRKIKFDKNGDLSAEYDILRPKKEGSSWGVEKFGRWGPPIKGAGPVKVQLFEDALILPRTFCSRPCDVGERKITIETCCWRCEPCKTDEITSSNQTECTTCTPDFMPDEKRVNCLPKPVINVDPSSSLLLFTLSLSATGVLCTLFMLGVFVILKHHPVIKASSRGLSCILLVGIMISFAESFVDLMEPHKRVCSLRGYTCLGHVTCYAVMTSKVLRVNRLFNSSLRKTLNPTFVSTRSQLGFIGFILGIALLFSTIWGFFTYQDSVLRIYSAKEVIVQCNISNPHVVVTNSFYLSLLALCGVYTFKTRKLPKQFKETKSLGLAIYTAATLHLIVLSVVCTMNSQNLIRGRVVRLSHPLAASAVLFPLFSAKLYSIIFRAEKMVKQLPKRKPRAGDIPQRYANSSLLLRMNQSTPDLLRRRPENVFNLHLGSFPEDVRSYAGSLATVSDDARSRATSIDTLRSNSGWLDRCLTLGEVTRRGDRDSQLKNEKNYDHSFYSTWL</sequence>
<dbReference type="SUPFAM" id="SSF53822">
    <property type="entry name" value="Periplasmic binding protein-like I"/>
    <property type="match status" value="1"/>
</dbReference>